<dbReference type="InterPro" id="IPR026741">
    <property type="entry name" value="SNO"/>
</dbReference>
<dbReference type="GO" id="GO:0042393">
    <property type="term" value="F:histone binding"/>
    <property type="evidence" value="ECO:0007669"/>
    <property type="project" value="TreeGrafter"/>
</dbReference>
<dbReference type="GO" id="GO:0005634">
    <property type="term" value="C:nucleus"/>
    <property type="evidence" value="ECO:0007669"/>
    <property type="project" value="TreeGrafter"/>
</dbReference>
<proteinExistence type="inferred from homology"/>
<evidence type="ECO:0000259" key="6">
    <source>
        <dbReference type="Pfam" id="PF13872"/>
    </source>
</evidence>
<feature type="compositionally biased region" description="Acidic residues" evidence="4">
    <location>
        <begin position="13"/>
        <end position="22"/>
    </location>
</feature>
<comment type="similarity">
    <text evidence="1">Belongs to the SBNO family.</text>
</comment>
<dbReference type="Pfam" id="PF13871">
    <property type="entry name" value="Helicase_C_4"/>
    <property type="match status" value="1"/>
</dbReference>
<dbReference type="Pfam" id="PF13872">
    <property type="entry name" value="AAA_34"/>
    <property type="match status" value="1"/>
</dbReference>
<evidence type="ECO:0000313" key="8">
    <source>
        <dbReference type="EMBL" id="ALC44054.1"/>
    </source>
</evidence>
<dbReference type="Pfam" id="PF25373">
    <property type="entry name" value="SBNO"/>
    <property type="match status" value="1"/>
</dbReference>
<dbReference type="GO" id="GO:0006355">
    <property type="term" value="P:regulation of DNA-templated transcription"/>
    <property type="evidence" value="ECO:0007669"/>
    <property type="project" value="InterPro"/>
</dbReference>
<evidence type="ECO:0000313" key="9">
    <source>
        <dbReference type="Proteomes" id="UP000494163"/>
    </source>
</evidence>
<evidence type="ECO:0000259" key="5">
    <source>
        <dbReference type="Pfam" id="PF13871"/>
    </source>
</evidence>
<dbReference type="InterPro" id="IPR039187">
    <property type="entry name" value="SNO_AAA"/>
</dbReference>
<dbReference type="GO" id="GO:0031490">
    <property type="term" value="F:chromatin DNA binding"/>
    <property type="evidence" value="ECO:0007669"/>
    <property type="project" value="TreeGrafter"/>
</dbReference>
<dbReference type="FunFam" id="3.40.50.300:FF:000342">
    <property type="entry name" value="Protein strawberry notch homolog 2"/>
    <property type="match status" value="1"/>
</dbReference>
<protein>
    <submittedName>
        <fullName evidence="8">Sno</fullName>
    </submittedName>
</protein>
<keyword evidence="3" id="KW-0804">Transcription</keyword>
<dbReference type="EMBL" id="CP012525">
    <property type="protein sequence ID" value="ALC44054.1"/>
    <property type="molecule type" value="Genomic_DNA"/>
</dbReference>
<feature type="region of interest" description="Disordered" evidence="4">
    <location>
        <begin position="1"/>
        <end position="42"/>
    </location>
</feature>
<dbReference type="SUPFAM" id="SSF52540">
    <property type="entry name" value="P-loop containing nucleoside triphosphate hydrolases"/>
    <property type="match status" value="2"/>
</dbReference>
<dbReference type="InterPro" id="IPR026937">
    <property type="entry name" value="SBNO_Helicase_C_dom"/>
</dbReference>
<dbReference type="Gene3D" id="3.40.50.300">
    <property type="entry name" value="P-loop containing nucleotide triphosphate hydrolases"/>
    <property type="match status" value="1"/>
</dbReference>
<keyword evidence="9" id="KW-1185">Reference proteome</keyword>
<accession>A0A0M4EA29</accession>
<feature type="domain" description="Strawberry notch helicase C" evidence="5">
    <location>
        <begin position="939"/>
        <end position="1217"/>
    </location>
</feature>
<feature type="domain" description="Strawberry notch AAA" evidence="6">
    <location>
        <begin position="377"/>
        <end position="684"/>
    </location>
</feature>
<sequence length="1450" mass="163305">MAKMTKQNKNNKEDDDEQEDKESPDSVADAEPEPKAKVEPPKTIIELKATTLYGQEQQTVLISPPVQQPIVEPVKEPQFQPVAVAVAEAEPASCNVDGIIEKRLETELSDLPVIAAEPKVEVDAEIDARLMEQLNSLPMVAAEPEPVKQPEAPQVLPAYELKVEASKTQTRFQTINNYQPRMVVQSDPAMQRRFSSVINLPPLPQMPKTVAEYMKSRPNALTAQIQMRYLSQSKAPVGQLNAEQVRYPSEQAMQVRYPSERAMQVRYPSERGMQVRYLSQSKQPLGQLSAEQMRYPSQGPQMRYLSQSRPPVGQSSADAAMQMRYPSVGGMQMRYPSVRREALQTLLVEDDEVDFEEIGVADTYSSYWPSKLKGGSKHPDAVVETATLSSVELPDITYELMLPEKLQSSDRLSALQLEAVTYACQAHEQLLPSGQRAGFLLGDGAGVGKGRTIAAIIYENYLRGRKRAVWISVSNDLKFDAERDLQDIGAGEFLQVSSMSKFKYSRISGEENGHFRKGVIFCTYTALIGESANANPKYNTRLRQLTQWMGPEFDGLIVLDECHKAKNLSLMNAGKSTKTGTTVLELQQLLPMARVVYASATGASEPRNMAYMVRLGLWGPGTSYSEFFKFVNTVEKRGIGAMEIVAMDMKLRGSYIARQLSFKDVTFRIEEVPMTREFHKLYNHSAELWADINEKFLKSCRLMCIENRVQKIITCQFWSAHQRFFKNLCIASKVRHVVRMVRAAARESKAVVIGLQSTGESRTLEHLELYQCELSSFVSTAKMIVQSFVEKYFPAPTREALYKLLNTGTFEVDARSRAHPKRARLLCDWSDDELDFDGGDSDLEFDAVWNEDEDKLGRKRRGRPPKPDKVEKTTMQERILQHLCNNLSSLKNEPELASSNAAAAASAVKISERDVERCIAMREKLLERIEHLGRRMPPNTLDKIICKLGVNVVAEMTGRRGRVIKTPDGVYSYEQRCEADISMDLVNYKEKQRFMDDTKHVAIISEAASSGISLQSDKRLNVQRRRLHITLELPWSADRAIQQFGRTHRSNQANAPEYVFLISDLGGESRFAATVAKRLESLGALTQGDRRATDARDLSRFNIDNSIGRSALESVLQQITSEKPLESLHVPEYKGDFCFDCCVALSGVGILSVSKDAKGQQIFVIEKDSSNIPKFLNRILGCRVEVQNALFKFFLNKMYSLILQMKRAGHFDLGILDLDAHGSTVSATKLIRFIRNHATGTAATELHTLEVLRGMSFEMALAKYKREARQSHEGFYVYKQERNSNNCAILCLNAQPDTPADTEASKLSLKIYRPNTGPQVRPESLSAINQRFVKASLDAVQHYWDLQYSQCVNSCSHIYWNRRCPFGTKCGVGLRVRQYHVLSGLMLPIWDRIALIIEKDGRKIQMIRAKTVDNKKIVGTVVPDGIYQQLVADLSSDSRVECNDLQILQK</sequence>
<evidence type="ECO:0000256" key="1">
    <source>
        <dbReference type="ARBA" id="ARBA00006992"/>
    </source>
</evidence>
<dbReference type="PANTHER" id="PTHR12706">
    <property type="entry name" value="STRAWBERRY NOTCH-RELATED"/>
    <property type="match status" value="1"/>
</dbReference>
<dbReference type="PANTHER" id="PTHR12706:SF30">
    <property type="entry name" value="PROTEIN STRAWBERRY NOTCH-RELATED"/>
    <property type="match status" value="1"/>
</dbReference>
<feature type="domain" description="SBNO alpha/beta" evidence="7">
    <location>
        <begin position="1255"/>
        <end position="1375"/>
    </location>
</feature>
<dbReference type="InterPro" id="IPR027417">
    <property type="entry name" value="P-loop_NTPase"/>
</dbReference>
<evidence type="ECO:0000256" key="4">
    <source>
        <dbReference type="SAM" id="MobiDB-lite"/>
    </source>
</evidence>
<name>A0A0M4EA29_DROBS</name>
<dbReference type="OMA" id="PRMISEW"/>
<keyword evidence="2" id="KW-0805">Transcription regulation</keyword>
<dbReference type="InterPro" id="IPR057332">
    <property type="entry name" value="SBNO_a/b_dom"/>
</dbReference>
<evidence type="ECO:0000259" key="7">
    <source>
        <dbReference type="Pfam" id="PF25373"/>
    </source>
</evidence>
<reference evidence="8 9" key="1">
    <citation type="submission" date="2015-08" db="EMBL/GenBank/DDBJ databases">
        <title>Ancestral chromatin configuration constrains chromatin evolution on differentiating sex chromosomes in Drosophila.</title>
        <authorList>
            <person name="Zhou Q."/>
            <person name="Bachtrog D."/>
        </authorList>
    </citation>
    <scope>NUCLEOTIDE SEQUENCE [LARGE SCALE GENOMIC DNA]</scope>
    <source>
        <tissue evidence="8">Whole larvae</tissue>
    </source>
</reference>
<organism evidence="8 9">
    <name type="scientific">Drosophila busckii</name>
    <name type="common">Fruit fly</name>
    <dbReference type="NCBI Taxonomy" id="30019"/>
    <lineage>
        <taxon>Eukaryota</taxon>
        <taxon>Metazoa</taxon>
        <taxon>Ecdysozoa</taxon>
        <taxon>Arthropoda</taxon>
        <taxon>Hexapoda</taxon>
        <taxon>Insecta</taxon>
        <taxon>Pterygota</taxon>
        <taxon>Neoptera</taxon>
        <taxon>Endopterygota</taxon>
        <taxon>Diptera</taxon>
        <taxon>Brachycera</taxon>
        <taxon>Muscomorpha</taxon>
        <taxon>Ephydroidea</taxon>
        <taxon>Drosophilidae</taxon>
        <taxon>Drosophila</taxon>
    </lineage>
</organism>
<gene>
    <name evidence="8" type="ORF">Dbus_chr3Lg1220</name>
</gene>
<dbReference type="OrthoDB" id="421838at2759"/>
<evidence type="ECO:0000256" key="3">
    <source>
        <dbReference type="ARBA" id="ARBA00023163"/>
    </source>
</evidence>
<dbReference type="Proteomes" id="UP000494163">
    <property type="component" value="Chromosome 3L"/>
</dbReference>
<evidence type="ECO:0000256" key="2">
    <source>
        <dbReference type="ARBA" id="ARBA00023015"/>
    </source>
</evidence>
<feature type="region of interest" description="Disordered" evidence="4">
    <location>
        <begin position="854"/>
        <end position="873"/>
    </location>
</feature>